<evidence type="ECO:0000313" key="1">
    <source>
        <dbReference type="EMBL" id="MBO8457109.1"/>
    </source>
</evidence>
<dbReference type="AlphaFoldDB" id="A0A9D9HN95"/>
<name>A0A9D9HN95_9SPIR</name>
<evidence type="ECO:0000313" key="2">
    <source>
        <dbReference type="Proteomes" id="UP000823638"/>
    </source>
</evidence>
<reference evidence="1" key="1">
    <citation type="submission" date="2020-10" db="EMBL/GenBank/DDBJ databases">
        <authorList>
            <person name="Gilroy R."/>
        </authorList>
    </citation>
    <scope>NUCLEOTIDE SEQUENCE</scope>
    <source>
        <strain evidence="1">10532</strain>
    </source>
</reference>
<protein>
    <submittedName>
        <fullName evidence="1">Uncharacterized protein</fullName>
    </submittedName>
</protein>
<comment type="caution">
    <text evidence="1">The sequence shown here is derived from an EMBL/GenBank/DDBJ whole genome shotgun (WGS) entry which is preliminary data.</text>
</comment>
<dbReference type="Proteomes" id="UP000823638">
    <property type="component" value="Unassembled WGS sequence"/>
</dbReference>
<accession>A0A9D9HN95</accession>
<reference evidence="1" key="2">
    <citation type="journal article" date="2021" name="PeerJ">
        <title>Extensive microbial diversity within the chicken gut microbiome revealed by metagenomics and culture.</title>
        <authorList>
            <person name="Gilroy R."/>
            <person name="Ravi A."/>
            <person name="Getino M."/>
            <person name="Pursley I."/>
            <person name="Horton D.L."/>
            <person name="Alikhan N.F."/>
            <person name="Baker D."/>
            <person name="Gharbi K."/>
            <person name="Hall N."/>
            <person name="Watson M."/>
            <person name="Adriaenssens E.M."/>
            <person name="Foster-Nyarko E."/>
            <person name="Jarju S."/>
            <person name="Secka A."/>
            <person name="Antonio M."/>
            <person name="Oren A."/>
            <person name="Chaudhuri R.R."/>
            <person name="La Ragione R."/>
            <person name="Hildebrand F."/>
            <person name="Pallen M.J."/>
        </authorList>
    </citation>
    <scope>NUCLEOTIDE SEQUENCE</scope>
    <source>
        <strain evidence="1">10532</strain>
    </source>
</reference>
<dbReference type="EMBL" id="JADIMM010000030">
    <property type="protein sequence ID" value="MBO8457109.1"/>
    <property type="molecule type" value="Genomic_DNA"/>
</dbReference>
<gene>
    <name evidence="1" type="ORF">IAA81_02635</name>
</gene>
<proteinExistence type="predicted"/>
<organism evidence="1 2">
    <name type="scientific">Candidatus Gallitreponema excrementavium</name>
    <dbReference type="NCBI Taxonomy" id="2840840"/>
    <lineage>
        <taxon>Bacteria</taxon>
        <taxon>Pseudomonadati</taxon>
        <taxon>Spirochaetota</taxon>
        <taxon>Spirochaetia</taxon>
        <taxon>Spirochaetales</taxon>
        <taxon>Candidatus Gallitreponema</taxon>
    </lineage>
</organism>
<sequence>MKQTVLKNVVLLLIIPSIFTGTLFSADLSPILGIFKGKNVDMQEMYDDMSELVPAVVYLEPDYTTGVKNEFVSILNEELKNQMILSQTFKPVSMEKWLVSKYGNKKALSIFQLISDLKSERYPLNLSGIFKSYIYKVGKQYVIKLSVFPFEKNGYPVSSVRIVKSDSDIKKAVGYLLLDLANLISNPDGKKQHKIKLAVAPFSIDCRTLIEQKTGEFDFIATSFSNQEGVELKDSDDYFSELFSYQAQCTGLFEAANTQNISEYISEGMTSSGAFAGNADYLVRGKIILSNKLNLITLQLYNANTGKLVRTTRHMTKTLTLQNIWDFNYMFISDFSRILFDKNEVKILDYIDNMGKFFYMNGMFAGFDKISNIPIRSGKTIINTGNSLSSDYSLNPNIINERDNNDYFIFTNNDEILIYKGREGAYVWNLLEK</sequence>